<evidence type="ECO:0000313" key="5">
    <source>
        <dbReference type="EMBL" id="GGN91602.1"/>
    </source>
</evidence>
<reference evidence="5" key="2">
    <citation type="submission" date="2020-09" db="EMBL/GenBank/DDBJ databases">
        <authorList>
            <person name="Sun Q."/>
            <person name="Ohkuma M."/>
        </authorList>
    </citation>
    <scope>NUCLEOTIDE SEQUENCE</scope>
    <source>
        <strain evidence="5">JCM 17820</strain>
    </source>
</reference>
<dbReference type="InterPro" id="IPR055769">
    <property type="entry name" value="DUF7345"/>
</dbReference>
<keyword evidence="6" id="KW-1185">Reference proteome</keyword>
<comment type="caution">
    <text evidence="5">The sequence shown here is derived from an EMBL/GenBank/DDBJ whole genome shotgun (WGS) entry which is preliminary data.</text>
</comment>
<keyword evidence="2" id="KW-1133">Transmembrane helix</keyword>
<dbReference type="EMBL" id="BMOU01000002">
    <property type="protein sequence ID" value="GGN91602.1"/>
    <property type="molecule type" value="Genomic_DNA"/>
</dbReference>
<gene>
    <name evidence="5" type="ORF">GCM10009030_14700</name>
</gene>
<dbReference type="Pfam" id="PF24034">
    <property type="entry name" value="DUF7343"/>
    <property type="match status" value="1"/>
</dbReference>
<proteinExistence type="predicted"/>
<sequence length="384" mass="41126">MSSRISAALLIVLVAVLATASAVATPALSDGVAVAQTSPTETPTPVTENTTFYLQLQSNGDARWTITDTYALEDRNDTEAFEELAKRYVDGEAETGWETAFREANEAATAATGREMNITGMNRDYVVNADSGTLVLEFTWRNFATVEDDRLIIDDAFDTPSGTWFDSLTANQTLVISAPTGYGVQSSPPTMGVQNGELRFVGPRTFEPGYLEIVYTGDQETSAPGSEETPNGELLGDPPLWIGAVLMLVIGLVVAVGYMNRDDDDDVPAAGATNTTGGDTGGPDAEVATGASTNGSADEAAVDEADEAEVDVTLLSDEERVERLLEQNGGRMKQARIVKETGWSNAKVSQLLSAMDEDDRIDKLRIGRENLISFPDEDVTEIDE</sequence>
<feature type="domain" description="DUF7345" evidence="4">
    <location>
        <begin position="55"/>
        <end position="182"/>
    </location>
</feature>
<keyword evidence="2" id="KW-0472">Membrane</keyword>
<evidence type="ECO:0000259" key="4">
    <source>
        <dbReference type="Pfam" id="PF24036"/>
    </source>
</evidence>
<name>A0A830GKD2_9EURY</name>
<evidence type="ECO:0000256" key="1">
    <source>
        <dbReference type="SAM" id="MobiDB-lite"/>
    </source>
</evidence>
<evidence type="ECO:0000256" key="2">
    <source>
        <dbReference type="SAM" id="Phobius"/>
    </source>
</evidence>
<feature type="region of interest" description="Disordered" evidence="1">
    <location>
        <begin position="267"/>
        <end position="304"/>
    </location>
</feature>
<dbReference type="RefSeq" id="WP_188996004.1">
    <property type="nucleotide sequence ID" value="NZ_BMOU01000002.1"/>
</dbReference>
<dbReference type="InterPro" id="IPR055767">
    <property type="entry name" value="DUF7343"/>
</dbReference>
<evidence type="ECO:0000259" key="3">
    <source>
        <dbReference type="Pfam" id="PF24034"/>
    </source>
</evidence>
<organism evidence="5 6">
    <name type="scientific">Haloarcula pellucida</name>
    <dbReference type="NCBI Taxonomy" id="1427151"/>
    <lineage>
        <taxon>Archaea</taxon>
        <taxon>Methanobacteriati</taxon>
        <taxon>Methanobacteriota</taxon>
        <taxon>Stenosarchaea group</taxon>
        <taxon>Halobacteria</taxon>
        <taxon>Halobacteriales</taxon>
        <taxon>Haloarculaceae</taxon>
        <taxon>Haloarcula</taxon>
    </lineage>
</organism>
<reference evidence="5" key="1">
    <citation type="journal article" date="2014" name="Int. J. Syst. Evol. Microbiol.">
        <title>Complete genome sequence of Corynebacterium casei LMG S-19264T (=DSM 44701T), isolated from a smear-ripened cheese.</title>
        <authorList>
            <consortium name="US DOE Joint Genome Institute (JGI-PGF)"/>
            <person name="Walter F."/>
            <person name="Albersmeier A."/>
            <person name="Kalinowski J."/>
            <person name="Ruckert C."/>
        </authorList>
    </citation>
    <scope>NUCLEOTIDE SEQUENCE</scope>
    <source>
        <strain evidence="5">JCM 17820</strain>
    </source>
</reference>
<dbReference type="AlphaFoldDB" id="A0A830GKD2"/>
<feature type="domain" description="DUF7343" evidence="3">
    <location>
        <begin position="314"/>
        <end position="375"/>
    </location>
</feature>
<dbReference type="Pfam" id="PF24036">
    <property type="entry name" value="DUF7345"/>
    <property type="match status" value="1"/>
</dbReference>
<keyword evidence="2" id="KW-0812">Transmembrane</keyword>
<accession>A0A830GKD2</accession>
<feature type="transmembrane region" description="Helical" evidence="2">
    <location>
        <begin position="240"/>
        <end position="259"/>
    </location>
</feature>
<protein>
    <submittedName>
        <fullName evidence="5">Uncharacterized protein</fullName>
    </submittedName>
</protein>
<evidence type="ECO:0000313" key="6">
    <source>
        <dbReference type="Proteomes" id="UP000605784"/>
    </source>
</evidence>
<feature type="compositionally biased region" description="Low complexity" evidence="1">
    <location>
        <begin position="268"/>
        <end position="285"/>
    </location>
</feature>
<dbReference type="Proteomes" id="UP000605784">
    <property type="component" value="Unassembled WGS sequence"/>
</dbReference>